<dbReference type="SMART" id="SM00987">
    <property type="entry name" value="UreE_C"/>
    <property type="match status" value="1"/>
</dbReference>
<accession>B2IEF4</accession>
<dbReference type="SUPFAM" id="SSF52141">
    <property type="entry name" value="Uracil-DNA glycosylase-like"/>
    <property type="match status" value="1"/>
</dbReference>
<reference evidence="2 3" key="2">
    <citation type="journal article" date="2010" name="J. Bacteriol.">
        <title>Complete genome sequence of Beijerinckia indica subsp. indica.</title>
        <authorList>
            <person name="Tamas I."/>
            <person name="Dedysh S.N."/>
            <person name="Liesack W."/>
            <person name="Stott M.B."/>
            <person name="Alam M."/>
            <person name="Murrell J.C."/>
            <person name="Dunfield P.F."/>
        </authorList>
    </citation>
    <scope>NUCLEOTIDE SEQUENCE [LARGE SCALE GENOMIC DNA]</scope>
    <source>
        <strain evidence="3">ATCC 9039 / DSM 1715 / NCIMB 8712</strain>
    </source>
</reference>
<dbReference type="PANTHER" id="PTHR42160:SF1">
    <property type="entry name" value="URACIL-DNA GLYCOSYLASE SUPERFAMILY PROTEIN"/>
    <property type="match status" value="1"/>
</dbReference>
<dbReference type="Pfam" id="PF03167">
    <property type="entry name" value="UDG"/>
    <property type="match status" value="1"/>
</dbReference>
<reference evidence="3" key="1">
    <citation type="submission" date="2008-03" db="EMBL/GenBank/DDBJ databases">
        <title>Complete sequence of chromosome of Beijerinckia indica subsp. indica ATCC 9039.</title>
        <authorList>
            <consortium name="US DOE Joint Genome Institute"/>
            <person name="Copeland A."/>
            <person name="Lucas S."/>
            <person name="Lapidus A."/>
            <person name="Glavina del Rio T."/>
            <person name="Dalin E."/>
            <person name="Tice H."/>
            <person name="Bruce D."/>
            <person name="Goodwin L."/>
            <person name="Pitluck S."/>
            <person name="LaButti K."/>
            <person name="Schmutz J."/>
            <person name="Larimer F."/>
            <person name="Land M."/>
            <person name="Hauser L."/>
            <person name="Kyrpides N."/>
            <person name="Mikhailova N."/>
            <person name="Dunfield P.F."/>
            <person name="Dedysh S.N."/>
            <person name="Liesack W."/>
            <person name="Saw J.H."/>
            <person name="Alam M."/>
            <person name="Chen Y."/>
            <person name="Murrell J.C."/>
            <person name="Richardson P."/>
        </authorList>
    </citation>
    <scope>NUCLEOTIDE SEQUENCE [LARGE SCALE GENOMIC DNA]</scope>
    <source>
        <strain evidence="3">ATCC 9039 / DSM 1715 / NCIMB 8712</strain>
    </source>
</reference>
<dbReference type="InterPro" id="IPR005122">
    <property type="entry name" value="Uracil-DNA_glycosylase-like"/>
</dbReference>
<evidence type="ECO:0000313" key="3">
    <source>
        <dbReference type="Proteomes" id="UP000001695"/>
    </source>
</evidence>
<sequence>MTDAMPSPALIDGSFVSDELAAYAASIRACTLCRDQPLKLPLPHPPRPVLRVSSTARLLIASQAPGVRVHQTGLSFNDASGDRLRGWMGVGRDIFYDEARIAIVPMGFCFPGHDAKKGDLPPRPECRQTWHDGLFGLMPQIEMILAIGRYAQDYHFARLGRPLPKNLRVDDIIRRGAELSPASPRIVALPHPSWRNSGWLKRNPWFEEEILPPLREIVASLIGPP</sequence>
<keyword evidence="3" id="KW-1185">Reference proteome</keyword>
<dbReference type="eggNOG" id="COG1573">
    <property type="taxonomic scope" value="Bacteria"/>
</dbReference>
<dbReference type="AlphaFoldDB" id="B2IEF4"/>
<evidence type="ECO:0000313" key="2">
    <source>
        <dbReference type="EMBL" id="ACB95552.1"/>
    </source>
</evidence>
<dbReference type="Gene3D" id="3.40.470.10">
    <property type="entry name" value="Uracil-DNA glycosylase-like domain"/>
    <property type="match status" value="1"/>
</dbReference>
<proteinExistence type="predicted"/>
<name>B2IEF4_BEII9</name>
<protein>
    <recommendedName>
        <fullName evidence="1">Uracil-DNA glycosylase-like domain-containing protein</fullName>
    </recommendedName>
</protein>
<feature type="domain" description="Uracil-DNA glycosylase-like" evidence="1">
    <location>
        <begin position="49"/>
        <end position="215"/>
    </location>
</feature>
<dbReference type="InterPro" id="IPR047124">
    <property type="entry name" value="HI_0220.2"/>
</dbReference>
<dbReference type="STRING" id="395963.Bind_1928"/>
<gene>
    <name evidence="2" type="ordered locus">Bind_1928</name>
</gene>
<dbReference type="HOGENOM" id="CLU_075800_0_0_5"/>
<dbReference type="RefSeq" id="WP_012384909.1">
    <property type="nucleotide sequence ID" value="NC_010581.1"/>
</dbReference>
<evidence type="ECO:0000259" key="1">
    <source>
        <dbReference type="SMART" id="SM00986"/>
    </source>
</evidence>
<dbReference type="SMART" id="SM00986">
    <property type="entry name" value="UDG"/>
    <property type="match status" value="1"/>
</dbReference>
<dbReference type="KEGG" id="bid:Bind_1928"/>
<dbReference type="CDD" id="cd10033">
    <property type="entry name" value="UDG_like"/>
    <property type="match status" value="1"/>
</dbReference>
<dbReference type="Proteomes" id="UP000001695">
    <property type="component" value="Chromosome"/>
</dbReference>
<organism evidence="2 3">
    <name type="scientific">Beijerinckia indica subsp. indica (strain ATCC 9039 / DSM 1715 / NCIMB 8712)</name>
    <dbReference type="NCBI Taxonomy" id="395963"/>
    <lineage>
        <taxon>Bacteria</taxon>
        <taxon>Pseudomonadati</taxon>
        <taxon>Pseudomonadota</taxon>
        <taxon>Alphaproteobacteria</taxon>
        <taxon>Hyphomicrobiales</taxon>
        <taxon>Beijerinckiaceae</taxon>
        <taxon>Beijerinckia</taxon>
    </lineage>
</organism>
<dbReference type="InterPro" id="IPR036895">
    <property type="entry name" value="Uracil-DNA_glycosylase-like_sf"/>
</dbReference>
<dbReference type="EMBL" id="CP001016">
    <property type="protein sequence ID" value="ACB95552.1"/>
    <property type="molecule type" value="Genomic_DNA"/>
</dbReference>
<dbReference type="PANTHER" id="PTHR42160">
    <property type="entry name" value="URACIL-DNA GLYCOSYLASE SUPERFAMILY PROTEIN"/>
    <property type="match status" value="1"/>
</dbReference>